<feature type="region of interest" description="Disordered" evidence="1">
    <location>
        <begin position="40"/>
        <end position="88"/>
    </location>
</feature>
<organism evidence="2">
    <name type="scientific">Culex pipiens</name>
    <name type="common">House mosquito</name>
    <dbReference type="NCBI Taxonomy" id="7175"/>
    <lineage>
        <taxon>Eukaryota</taxon>
        <taxon>Metazoa</taxon>
        <taxon>Ecdysozoa</taxon>
        <taxon>Arthropoda</taxon>
        <taxon>Hexapoda</taxon>
        <taxon>Insecta</taxon>
        <taxon>Pterygota</taxon>
        <taxon>Neoptera</taxon>
        <taxon>Endopterygota</taxon>
        <taxon>Diptera</taxon>
        <taxon>Nematocera</taxon>
        <taxon>Culicoidea</taxon>
        <taxon>Culicidae</taxon>
        <taxon>Culicinae</taxon>
        <taxon>Culicini</taxon>
        <taxon>Culex</taxon>
        <taxon>Culex</taxon>
    </lineage>
</organism>
<sequence length="122" mass="13717">MPSKSWTIRAFGRMRAKLPTFVYVRTLATTTVAAVESTAIGHTRLADAAERQPTRRSSAASRGPVRAPSTTRTPWGRSDGHLSDPDFPKLEWIPRRKEIVSLLVWCEFASLHRTRRNQDSGN</sequence>
<feature type="compositionally biased region" description="Basic and acidic residues" evidence="1">
    <location>
        <begin position="44"/>
        <end position="53"/>
    </location>
</feature>
<evidence type="ECO:0000313" key="2">
    <source>
        <dbReference type="EMBL" id="CAG6463347.1"/>
    </source>
</evidence>
<evidence type="ECO:0000256" key="1">
    <source>
        <dbReference type="SAM" id="MobiDB-lite"/>
    </source>
</evidence>
<reference evidence="2" key="1">
    <citation type="submission" date="2021-05" db="EMBL/GenBank/DDBJ databases">
        <authorList>
            <person name="Alioto T."/>
            <person name="Alioto T."/>
            <person name="Gomez Garrido J."/>
        </authorList>
    </citation>
    <scope>NUCLEOTIDE SEQUENCE</scope>
</reference>
<dbReference type="EMBL" id="HBUE01047813">
    <property type="protein sequence ID" value="CAG6463347.1"/>
    <property type="molecule type" value="Transcribed_RNA"/>
</dbReference>
<protein>
    <submittedName>
        <fullName evidence="2">(northern house mosquito) hypothetical protein</fullName>
    </submittedName>
</protein>
<name>A0A8D8F8K1_CULPI</name>
<feature type="compositionally biased region" description="Basic and acidic residues" evidence="1">
    <location>
        <begin position="78"/>
        <end position="88"/>
    </location>
</feature>
<dbReference type="AlphaFoldDB" id="A0A8D8F8K1"/>
<proteinExistence type="predicted"/>
<accession>A0A8D8F8K1</accession>